<protein>
    <submittedName>
        <fullName evidence="1">Uncharacterized protein</fullName>
    </submittedName>
</protein>
<dbReference type="EMBL" id="CALNXI010003422">
    <property type="protein sequence ID" value="CAH3193215.1"/>
    <property type="molecule type" value="Genomic_DNA"/>
</dbReference>
<dbReference type="Proteomes" id="UP001159427">
    <property type="component" value="Unassembled WGS sequence"/>
</dbReference>
<comment type="caution">
    <text evidence="1">The sequence shown here is derived from an EMBL/GenBank/DDBJ whole genome shotgun (WGS) entry which is preliminary data.</text>
</comment>
<reference evidence="1 2" key="1">
    <citation type="submission" date="2022-05" db="EMBL/GenBank/DDBJ databases">
        <authorList>
            <consortium name="Genoscope - CEA"/>
            <person name="William W."/>
        </authorList>
    </citation>
    <scope>NUCLEOTIDE SEQUENCE [LARGE SCALE GENOMIC DNA]</scope>
</reference>
<evidence type="ECO:0000313" key="2">
    <source>
        <dbReference type="Proteomes" id="UP001159427"/>
    </source>
</evidence>
<evidence type="ECO:0000313" key="1">
    <source>
        <dbReference type="EMBL" id="CAH3193215.1"/>
    </source>
</evidence>
<name>A0ABN8SPL6_9CNID</name>
<organism evidence="1 2">
    <name type="scientific">Porites evermanni</name>
    <dbReference type="NCBI Taxonomy" id="104178"/>
    <lineage>
        <taxon>Eukaryota</taxon>
        <taxon>Metazoa</taxon>
        <taxon>Cnidaria</taxon>
        <taxon>Anthozoa</taxon>
        <taxon>Hexacorallia</taxon>
        <taxon>Scleractinia</taxon>
        <taxon>Fungiina</taxon>
        <taxon>Poritidae</taxon>
        <taxon>Porites</taxon>
    </lineage>
</organism>
<keyword evidence="2" id="KW-1185">Reference proteome</keyword>
<accession>A0ABN8SPL6</accession>
<gene>
    <name evidence="1" type="ORF">PEVE_00025432</name>
</gene>
<sequence>MVLGDDHKVSFAVDGIEITRWDDIDLLGVNNSKFTFDKHVTNLCSKVYQAQCERLKENPLLPNTSVIFKSDPYFDKRDRLLQVKGRLQYLGLPEGMKHPIILPYGASSG</sequence>
<proteinExistence type="predicted"/>